<proteinExistence type="predicted"/>
<evidence type="ECO:0000313" key="2">
    <source>
        <dbReference type="EMBL" id="MPN46878.1"/>
    </source>
</evidence>
<feature type="region of interest" description="Disordered" evidence="1">
    <location>
        <begin position="46"/>
        <end position="72"/>
    </location>
</feature>
<protein>
    <submittedName>
        <fullName evidence="2">Uncharacterized protein</fullName>
    </submittedName>
</protein>
<comment type="caution">
    <text evidence="2">The sequence shown here is derived from an EMBL/GenBank/DDBJ whole genome shotgun (WGS) entry which is preliminary data.</text>
</comment>
<name>A0A645I6K5_9ZZZZ</name>
<organism evidence="2">
    <name type="scientific">bioreactor metagenome</name>
    <dbReference type="NCBI Taxonomy" id="1076179"/>
    <lineage>
        <taxon>unclassified sequences</taxon>
        <taxon>metagenomes</taxon>
        <taxon>ecological metagenomes</taxon>
    </lineage>
</organism>
<sequence>MVDDHKDKRQKLQITCIRIARENGTARCLRGSHPIASHAALYHGGGAGNNMGQANQKSFKSCSNTRHLGPLQ</sequence>
<gene>
    <name evidence="2" type="ORF">SDC9_194477</name>
</gene>
<reference evidence="2" key="1">
    <citation type="submission" date="2019-08" db="EMBL/GenBank/DDBJ databases">
        <authorList>
            <person name="Kucharzyk K."/>
            <person name="Murdoch R.W."/>
            <person name="Higgins S."/>
            <person name="Loffler F."/>
        </authorList>
    </citation>
    <scope>NUCLEOTIDE SEQUENCE</scope>
</reference>
<accession>A0A645I6K5</accession>
<feature type="compositionally biased region" description="Polar residues" evidence="1">
    <location>
        <begin position="57"/>
        <end position="66"/>
    </location>
</feature>
<dbReference type="AlphaFoldDB" id="A0A645I6K5"/>
<dbReference type="EMBL" id="VSSQ01107904">
    <property type="protein sequence ID" value="MPN46878.1"/>
    <property type="molecule type" value="Genomic_DNA"/>
</dbReference>
<evidence type="ECO:0000256" key="1">
    <source>
        <dbReference type="SAM" id="MobiDB-lite"/>
    </source>
</evidence>